<feature type="transmembrane region" description="Helical" evidence="4">
    <location>
        <begin position="222"/>
        <end position="243"/>
    </location>
</feature>
<evidence type="ECO:0000313" key="7">
    <source>
        <dbReference type="Proteomes" id="UP001150907"/>
    </source>
</evidence>
<feature type="transmembrane region" description="Helical" evidence="4">
    <location>
        <begin position="458"/>
        <end position="481"/>
    </location>
</feature>
<dbReference type="InterPro" id="IPR020846">
    <property type="entry name" value="MFS_dom"/>
</dbReference>
<sequence>MRQAAQDSMLFSRISLQGAAANGRGLKDILLEYYSHTEYRPSHAQIEKDRYVFFGLLPCRQWMAIPAGILIQFCYGSVYAWSIFNAPINTAMSDNPDTGGAEITFYIALGVLGFTGAIFGPWIESSHPQKSGIIGLVVFYSGHLTSALALQVRMMSLLYFGYGFVAGVGLGIGYVSTIDAVSKWWPKARGTAAGCAVMGFGGGSLAFSAINKWLLDHTSLPLTFLILGTINVVVMFICIQFICPPPPGHNLDGIPMIDEAELTLPQPQFQRQCQRLGEVGSAAKHGAHPANVESEKQARFLAILGSERPVLHISLAEALRSRDFWLLYVSFLANIVFCLVILSNLPKIINRLFGQGSKVPKDPPLPAYLAVSIEGGFNMAGRVLVGLISDMAGRKTTFLIILLMQIVVLASLPFAIQAESFWGFLTLVWVATTCYGGGFGMIPAFIADMFGINNTSSCHGVILTAWSLASICGGLAFTGVVNRFIDHGSMPYETRIYTVNFLWMLGVVIVGFACCLFIRSSIRDRLFPALPGQILRMRVFGRVLRLIYSDWHSDGRQPASSATDCGSTSQTENSNSCLRYRRCKGQLRCELLTKHQEQQEWEEFLVLRAVQHRLMKEPDV</sequence>
<name>A0A9W8BFG3_9FUNG</name>
<dbReference type="AlphaFoldDB" id="A0A9W8BFG3"/>
<feature type="transmembrane region" description="Helical" evidence="4">
    <location>
        <begin position="132"/>
        <end position="152"/>
    </location>
</feature>
<proteinExistence type="inferred from homology"/>
<dbReference type="PANTHER" id="PTHR11360">
    <property type="entry name" value="MONOCARBOXYLATE TRANSPORTER"/>
    <property type="match status" value="1"/>
</dbReference>
<feature type="transmembrane region" description="Helical" evidence="4">
    <location>
        <begin position="324"/>
        <end position="345"/>
    </location>
</feature>
<comment type="similarity">
    <text evidence="2">Belongs to the major facilitator superfamily. Monocarboxylate porter (TC 2.A.1.13) family.</text>
</comment>
<feature type="compositionally biased region" description="Polar residues" evidence="3">
    <location>
        <begin position="558"/>
        <end position="573"/>
    </location>
</feature>
<dbReference type="PANTHER" id="PTHR11360:SF317">
    <property type="entry name" value="MAJOR FACILITATOR SUPERFAMILY (MFS) PROFILE DOMAIN-CONTAINING PROTEIN-RELATED"/>
    <property type="match status" value="1"/>
</dbReference>
<dbReference type="SUPFAM" id="SSF103473">
    <property type="entry name" value="MFS general substrate transporter"/>
    <property type="match status" value="1"/>
</dbReference>
<dbReference type="InterPro" id="IPR050327">
    <property type="entry name" value="Proton-linked_MCT"/>
</dbReference>
<dbReference type="PROSITE" id="PS50850">
    <property type="entry name" value="MFS"/>
    <property type="match status" value="1"/>
</dbReference>
<feature type="domain" description="Major facilitator superfamily (MFS) profile" evidence="5">
    <location>
        <begin position="60"/>
        <end position="523"/>
    </location>
</feature>
<feature type="transmembrane region" description="Helical" evidence="4">
    <location>
        <begin position="422"/>
        <end position="446"/>
    </location>
</feature>
<evidence type="ECO:0000256" key="2">
    <source>
        <dbReference type="ARBA" id="ARBA00006727"/>
    </source>
</evidence>
<evidence type="ECO:0000256" key="4">
    <source>
        <dbReference type="SAM" id="Phobius"/>
    </source>
</evidence>
<keyword evidence="4" id="KW-0812">Transmembrane</keyword>
<dbReference type="InterPro" id="IPR011701">
    <property type="entry name" value="MFS"/>
</dbReference>
<organism evidence="6 7">
    <name type="scientific">Coemansia thaxteri</name>
    <dbReference type="NCBI Taxonomy" id="2663907"/>
    <lineage>
        <taxon>Eukaryota</taxon>
        <taxon>Fungi</taxon>
        <taxon>Fungi incertae sedis</taxon>
        <taxon>Zoopagomycota</taxon>
        <taxon>Kickxellomycotina</taxon>
        <taxon>Kickxellomycetes</taxon>
        <taxon>Kickxellales</taxon>
        <taxon>Kickxellaceae</taxon>
        <taxon>Coemansia</taxon>
    </lineage>
</organism>
<dbReference type="Proteomes" id="UP001150907">
    <property type="component" value="Unassembled WGS sequence"/>
</dbReference>
<feature type="transmembrane region" description="Helical" evidence="4">
    <location>
        <begin position="501"/>
        <end position="518"/>
    </location>
</feature>
<feature type="transmembrane region" description="Helical" evidence="4">
    <location>
        <begin position="103"/>
        <end position="123"/>
    </location>
</feature>
<keyword evidence="4" id="KW-0472">Membrane</keyword>
<feature type="transmembrane region" description="Helical" evidence="4">
    <location>
        <begin position="397"/>
        <end position="416"/>
    </location>
</feature>
<accession>A0A9W8BFG3</accession>
<dbReference type="OrthoDB" id="410267at2759"/>
<protein>
    <recommendedName>
        <fullName evidence="5">Major facilitator superfamily (MFS) profile domain-containing protein</fullName>
    </recommendedName>
</protein>
<dbReference type="CDD" id="cd17353">
    <property type="entry name" value="MFS_OFA_like"/>
    <property type="match status" value="1"/>
</dbReference>
<keyword evidence="7" id="KW-1185">Reference proteome</keyword>
<dbReference type="Pfam" id="PF07690">
    <property type="entry name" value="MFS_1"/>
    <property type="match status" value="1"/>
</dbReference>
<comment type="caution">
    <text evidence="6">The sequence shown here is derived from an EMBL/GenBank/DDBJ whole genome shotgun (WGS) entry which is preliminary data.</text>
</comment>
<dbReference type="GO" id="GO:0016020">
    <property type="term" value="C:membrane"/>
    <property type="evidence" value="ECO:0007669"/>
    <property type="project" value="UniProtKB-SubCell"/>
</dbReference>
<evidence type="ECO:0000256" key="3">
    <source>
        <dbReference type="SAM" id="MobiDB-lite"/>
    </source>
</evidence>
<evidence type="ECO:0000256" key="1">
    <source>
        <dbReference type="ARBA" id="ARBA00004141"/>
    </source>
</evidence>
<reference evidence="6" key="1">
    <citation type="submission" date="2022-07" db="EMBL/GenBank/DDBJ databases">
        <title>Phylogenomic reconstructions and comparative analyses of Kickxellomycotina fungi.</title>
        <authorList>
            <person name="Reynolds N.K."/>
            <person name="Stajich J.E."/>
            <person name="Barry K."/>
            <person name="Grigoriev I.V."/>
            <person name="Crous P."/>
            <person name="Smith M.E."/>
        </authorList>
    </citation>
    <scope>NUCLEOTIDE SEQUENCE</scope>
    <source>
        <strain evidence="6">IMI 214461</strain>
    </source>
</reference>
<evidence type="ECO:0000313" key="6">
    <source>
        <dbReference type="EMBL" id="KAJ2005095.1"/>
    </source>
</evidence>
<dbReference type="InterPro" id="IPR036259">
    <property type="entry name" value="MFS_trans_sf"/>
</dbReference>
<dbReference type="GO" id="GO:0022857">
    <property type="term" value="F:transmembrane transporter activity"/>
    <property type="evidence" value="ECO:0007669"/>
    <property type="project" value="InterPro"/>
</dbReference>
<comment type="subcellular location">
    <subcellularLocation>
        <location evidence="1">Membrane</location>
        <topology evidence="1">Multi-pass membrane protein</topology>
    </subcellularLocation>
</comment>
<dbReference type="EMBL" id="JANBQF010000119">
    <property type="protein sequence ID" value="KAJ2005095.1"/>
    <property type="molecule type" value="Genomic_DNA"/>
</dbReference>
<feature type="transmembrane region" description="Helical" evidence="4">
    <location>
        <begin position="62"/>
        <end position="83"/>
    </location>
</feature>
<gene>
    <name evidence="6" type="ORF">H4R26_002142</name>
</gene>
<evidence type="ECO:0000259" key="5">
    <source>
        <dbReference type="PROSITE" id="PS50850"/>
    </source>
</evidence>
<feature type="transmembrane region" description="Helical" evidence="4">
    <location>
        <begin position="190"/>
        <end position="210"/>
    </location>
</feature>
<dbReference type="Gene3D" id="1.20.1250.20">
    <property type="entry name" value="MFS general substrate transporter like domains"/>
    <property type="match status" value="2"/>
</dbReference>
<feature type="region of interest" description="Disordered" evidence="3">
    <location>
        <begin position="554"/>
        <end position="573"/>
    </location>
</feature>
<keyword evidence="4" id="KW-1133">Transmembrane helix</keyword>
<feature type="transmembrane region" description="Helical" evidence="4">
    <location>
        <begin position="158"/>
        <end position="178"/>
    </location>
</feature>